<evidence type="ECO:0000313" key="4">
    <source>
        <dbReference type="Proteomes" id="UP000008076"/>
    </source>
</evidence>
<dbReference type="VEuPathDB" id="AmoebaDB:EDI_065740"/>
<dbReference type="AlphaFoldDB" id="B0EJR8"/>
<feature type="region of interest" description="Disordered" evidence="1">
    <location>
        <begin position="1"/>
        <end position="31"/>
    </location>
</feature>
<dbReference type="Gene3D" id="2.60.200.20">
    <property type="match status" value="1"/>
</dbReference>
<dbReference type="SMART" id="SM00240">
    <property type="entry name" value="FHA"/>
    <property type="match status" value="1"/>
</dbReference>
<dbReference type="RefSeq" id="XP_001738446.1">
    <property type="nucleotide sequence ID" value="XM_001738394.1"/>
</dbReference>
<dbReference type="InterPro" id="IPR050923">
    <property type="entry name" value="Cell_Proc_Reg/RNA_Proc"/>
</dbReference>
<accession>B0EJR8</accession>
<dbReference type="eggNOG" id="KOG1882">
    <property type="taxonomic scope" value="Eukaryota"/>
</dbReference>
<reference evidence="4" key="1">
    <citation type="submission" date="2007-12" db="EMBL/GenBank/DDBJ databases">
        <title>Annotation of Entamoeba dispar SAW760.</title>
        <authorList>
            <person name="Lorenzi H."/>
            <person name="Inman J."/>
            <person name="Schobel S."/>
            <person name="Amedeo P."/>
            <person name="Caler E."/>
        </authorList>
    </citation>
    <scope>NUCLEOTIDE SEQUENCE [LARGE SCALE GENOMIC DNA]</scope>
    <source>
        <strain evidence="4">ATCC PRA-260 / SAW760</strain>
    </source>
</reference>
<dbReference type="OrthoDB" id="444265at2759"/>
<dbReference type="OMA" id="KCYVMDL"/>
<dbReference type="InterPro" id="IPR008984">
    <property type="entry name" value="SMAD_FHA_dom_sf"/>
</dbReference>
<feature type="domain" description="FHA" evidence="2">
    <location>
        <begin position="87"/>
        <end position="141"/>
    </location>
</feature>
<dbReference type="SUPFAM" id="SSF49879">
    <property type="entry name" value="SMAD/FHA domain"/>
    <property type="match status" value="1"/>
</dbReference>
<dbReference type="PROSITE" id="PS50006">
    <property type="entry name" value="FHA_DOMAIN"/>
    <property type="match status" value="1"/>
</dbReference>
<proteinExistence type="predicted"/>
<name>B0EJR8_ENTDS</name>
<protein>
    <recommendedName>
        <fullName evidence="2">FHA domain-containing protein</fullName>
    </recommendedName>
</protein>
<dbReference type="EMBL" id="DS549599">
    <property type="protein sequence ID" value="EDR25238.1"/>
    <property type="molecule type" value="Genomic_DNA"/>
</dbReference>
<dbReference type="KEGG" id="edi:EDI_065740"/>
<dbReference type="GeneID" id="5883526"/>
<evidence type="ECO:0000259" key="2">
    <source>
        <dbReference type="PROSITE" id="PS50006"/>
    </source>
</evidence>
<evidence type="ECO:0000313" key="3">
    <source>
        <dbReference type="EMBL" id="EDR25238.1"/>
    </source>
</evidence>
<dbReference type="PANTHER" id="PTHR23308">
    <property type="entry name" value="NUCLEAR INHIBITOR OF PROTEIN PHOSPHATASE-1"/>
    <property type="match status" value="1"/>
</dbReference>
<dbReference type="InterPro" id="IPR000253">
    <property type="entry name" value="FHA_dom"/>
</dbReference>
<organism evidence="4">
    <name type="scientific">Entamoeba dispar (strain ATCC PRA-260 / SAW760)</name>
    <dbReference type="NCBI Taxonomy" id="370354"/>
    <lineage>
        <taxon>Eukaryota</taxon>
        <taxon>Amoebozoa</taxon>
        <taxon>Evosea</taxon>
        <taxon>Archamoebae</taxon>
        <taxon>Mastigamoebida</taxon>
        <taxon>Entamoebidae</taxon>
        <taxon>Entamoeba</taxon>
    </lineage>
</organism>
<feature type="compositionally biased region" description="Basic and acidic residues" evidence="1">
    <location>
        <begin position="7"/>
        <end position="19"/>
    </location>
</feature>
<dbReference type="CDD" id="cd22676">
    <property type="entry name" value="FHA_SNIP1_DDL-like"/>
    <property type="match status" value="1"/>
</dbReference>
<gene>
    <name evidence="3" type="ORF">EDI_065740</name>
</gene>
<keyword evidence="4" id="KW-1185">Reference proteome</keyword>
<dbReference type="Proteomes" id="UP000008076">
    <property type="component" value="Unassembled WGS sequence"/>
</dbReference>
<dbReference type="Pfam" id="PF00498">
    <property type="entry name" value="FHA"/>
    <property type="match status" value="1"/>
</dbReference>
<evidence type="ECO:0000256" key="1">
    <source>
        <dbReference type="SAM" id="MobiDB-lite"/>
    </source>
</evidence>
<sequence>MQKKKPLNREYTKEELEQRRPKKPKINIDDYKPSGNLYKGIKTKDGRKINYIEPNDAKLPTESWRFYCFKGDEEIEHPFVMNDRSFYIFGTDKENVDIVLRHPTNEPQHAVVQFRHHNNEVLPYIIDLNSKEGVYLNKNRIKENVYIELRNGDVLMFGYSTREYVLLKEKPFHHSHHRHSN</sequence>